<keyword evidence="1" id="KW-0472">Membrane</keyword>
<keyword evidence="1" id="KW-1133">Transmembrane helix</keyword>
<dbReference type="RefSeq" id="WP_163471758.1">
    <property type="nucleotide sequence ID" value="NZ_JAAGWZ010000001.1"/>
</dbReference>
<evidence type="ECO:0000313" key="3">
    <source>
        <dbReference type="Proteomes" id="UP000479756"/>
    </source>
</evidence>
<feature type="transmembrane region" description="Helical" evidence="1">
    <location>
        <begin position="35"/>
        <end position="57"/>
    </location>
</feature>
<protein>
    <submittedName>
        <fullName evidence="2">DUF2127 domain-containing protein</fullName>
    </submittedName>
</protein>
<feature type="transmembrane region" description="Helical" evidence="1">
    <location>
        <begin position="118"/>
        <end position="139"/>
    </location>
</feature>
<keyword evidence="1" id="KW-0812">Transmembrane</keyword>
<evidence type="ECO:0000256" key="1">
    <source>
        <dbReference type="SAM" id="Phobius"/>
    </source>
</evidence>
<reference evidence="2 3" key="1">
    <citation type="journal article" date="2014" name="Int. J. Syst. Evol. Microbiol.">
        <title>Description of Galbitalea soli gen. nov., sp. nov., and Frondihabitans sucicola sp. nov.</title>
        <authorList>
            <person name="Kim S.J."/>
            <person name="Lim J.M."/>
            <person name="Ahn J.H."/>
            <person name="Weon H.Y."/>
            <person name="Hamada M."/>
            <person name="Suzuki K."/>
            <person name="Ahn T.Y."/>
            <person name="Kwon S.W."/>
        </authorList>
    </citation>
    <scope>NUCLEOTIDE SEQUENCE [LARGE SCALE GENOMIC DNA]</scope>
    <source>
        <strain evidence="2 3">NBRC 108727</strain>
    </source>
</reference>
<sequence length="170" mass="18467">MTETRTDAAPPDSPAPGRVQETLYRLSLALKGIDGLVELVVGVILWFDAGLVARLLAPLAGTDADDGAVRQLIANWAGKAIASLYPHPSVLVIVFLFGHGVLKLVLVYCLLREFHWVYPWALGVLALFLVGQIVSLVAAPSVGSAALAVLDVVIIVLVWREWRILRRRRA</sequence>
<gene>
    <name evidence="2" type="ORF">G3T37_01760</name>
</gene>
<name>A0A7C9TP49_9MICO</name>
<proteinExistence type="predicted"/>
<dbReference type="AlphaFoldDB" id="A0A7C9TP49"/>
<feature type="transmembrane region" description="Helical" evidence="1">
    <location>
        <begin position="90"/>
        <end position="111"/>
    </location>
</feature>
<dbReference type="InterPro" id="IPR021125">
    <property type="entry name" value="DUF2127"/>
</dbReference>
<dbReference type="EMBL" id="JAAGWZ010000001">
    <property type="protein sequence ID" value="NEM90079.1"/>
    <property type="molecule type" value="Genomic_DNA"/>
</dbReference>
<comment type="caution">
    <text evidence="2">The sequence shown here is derived from an EMBL/GenBank/DDBJ whole genome shotgun (WGS) entry which is preliminary data.</text>
</comment>
<accession>A0A7C9TP49</accession>
<feature type="transmembrane region" description="Helical" evidence="1">
    <location>
        <begin position="145"/>
        <end position="162"/>
    </location>
</feature>
<dbReference type="Proteomes" id="UP000479756">
    <property type="component" value="Unassembled WGS sequence"/>
</dbReference>
<organism evidence="2 3">
    <name type="scientific">Galbitalea soli</name>
    <dbReference type="NCBI Taxonomy" id="1268042"/>
    <lineage>
        <taxon>Bacteria</taxon>
        <taxon>Bacillati</taxon>
        <taxon>Actinomycetota</taxon>
        <taxon>Actinomycetes</taxon>
        <taxon>Micrococcales</taxon>
        <taxon>Microbacteriaceae</taxon>
        <taxon>Galbitalea</taxon>
    </lineage>
</organism>
<keyword evidence="3" id="KW-1185">Reference proteome</keyword>
<dbReference type="Pfam" id="PF09900">
    <property type="entry name" value="DUF2127"/>
    <property type="match status" value="1"/>
</dbReference>
<evidence type="ECO:0000313" key="2">
    <source>
        <dbReference type="EMBL" id="NEM90079.1"/>
    </source>
</evidence>